<dbReference type="AlphaFoldDB" id="A0A9W8LLE0"/>
<evidence type="ECO:0000313" key="3">
    <source>
        <dbReference type="EMBL" id="KAJ2785224.1"/>
    </source>
</evidence>
<evidence type="ECO:0000313" key="4">
    <source>
        <dbReference type="Proteomes" id="UP001140217"/>
    </source>
</evidence>
<dbReference type="GO" id="GO:0090071">
    <property type="term" value="P:negative regulation of ribosome biogenesis"/>
    <property type="evidence" value="ECO:0007669"/>
    <property type="project" value="TreeGrafter"/>
</dbReference>
<comment type="similarity">
    <text evidence="1">Belongs to the Iojap/RsfS family.</text>
</comment>
<dbReference type="SUPFAM" id="SSF81301">
    <property type="entry name" value="Nucleotidyltransferase"/>
    <property type="match status" value="1"/>
</dbReference>
<feature type="compositionally biased region" description="Basic and acidic residues" evidence="2">
    <location>
        <begin position="68"/>
        <end position="78"/>
    </location>
</feature>
<protein>
    <submittedName>
        <fullName evidence="3">Uncharacterized protein</fullName>
    </submittedName>
</protein>
<dbReference type="OrthoDB" id="21330at2759"/>
<dbReference type="PANTHER" id="PTHR21043">
    <property type="entry name" value="IOJAP SUPERFAMILY ORTHOLOG"/>
    <property type="match status" value="1"/>
</dbReference>
<evidence type="ECO:0000256" key="2">
    <source>
        <dbReference type="SAM" id="MobiDB-lite"/>
    </source>
</evidence>
<gene>
    <name evidence="3" type="ORF">H4R18_000675</name>
</gene>
<dbReference type="NCBIfam" id="TIGR00090">
    <property type="entry name" value="rsfS_iojap_ybeB"/>
    <property type="match status" value="1"/>
</dbReference>
<comment type="caution">
    <text evidence="3">The sequence shown here is derived from an EMBL/GenBank/DDBJ whole genome shotgun (WGS) entry which is preliminary data.</text>
</comment>
<dbReference type="PANTHER" id="PTHR21043:SF0">
    <property type="entry name" value="MITOCHONDRIAL ASSEMBLY OF RIBOSOMAL LARGE SUBUNIT PROTEIN 1"/>
    <property type="match status" value="1"/>
</dbReference>
<dbReference type="InterPro" id="IPR043519">
    <property type="entry name" value="NT_sf"/>
</dbReference>
<feature type="compositionally biased region" description="Basic and acidic residues" evidence="2">
    <location>
        <begin position="300"/>
        <end position="312"/>
    </location>
</feature>
<name>A0A9W8LLE0_9FUNG</name>
<feature type="compositionally biased region" description="Gly residues" evidence="2">
    <location>
        <begin position="289"/>
        <end position="298"/>
    </location>
</feature>
<dbReference type="EMBL" id="JANBUL010000014">
    <property type="protein sequence ID" value="KAJ2785224.1"/>
    <property type="molecule type" value="Genomic_DNA"/>
</dbReference>
<feature type="region of interest" description="Disordered" evidence="2">
    <location>
        <begin position="289"/>
        <end position="322"/>
    </location>
</feature>
<accession>A0A9W8LLE0</accession>
<dbReference type="Proteomes" id="UP001140217">
    <property type="component" value="Unassembled WGS sequence"/>
</dbReference>
<dbReference type="GO" id="GO:0043023">
    <property type="term" value="F:ribosomal large subunit binding"/>
    <property type="evidence" value="ECO:0007669"/>
    <property type="project" value="TreeGrafter"/>
</dbReference>
<feature type="compositionally biased region" description="Acidic residues" evidence="2">
    <location>
        <begin position="110"/>
        <end position="121"/>
    </location>
</feature>
<reference evidence="3" key="1">
    <citation type="submission" date="2022-07" db="EMBL/GenBank/DDBJ databases">
        <title>Phylogenomic reconstructions and comparative analyses of Kickxellomycotina fungi.</title>
        <authorList>
            <person name="Reynolds N.K."/>
            <person name="Stajich J.E."/>
            <person name="Barry K."/>
            <person name="Grigoriev I.V."/>
            <person name="Crous P."/>
            <person name="Smith M.E."/>
        </authorList>
    </citation>
    <scope>NUCLEOTIDE SEQUENCE</scope>
    <source>
        <strain evidence="3">NBRC 105414</strain>
    </source>
</reference>
<keyword evidence="4" id="KW-1185">Reference proteome</keyword>
<proteinExistence type="inferred from homology"/>
<feature type="compositionally biased region" description="Acidic residues" evidence="2">
    <location>
        <begin position="79"/>
        <end position="88"/>
    </location>
</feature>
<evidence type="ECO:0000256" key="1">
    <source>
        <dbReference type="ARBA" id="ARBA00010574"/>
    </source>
</evidence>
<dbReference type="Pfam" id="PF02410">
    <property type="entry name" value="RsfS"/>
    <property type="match status" value="1"/>
</dbReference>
<organism evidence="3 4">
    <name type="scientific">Coemansia javaensis</name>
    <dbReference type="NCBI Taxonomy" id="2761396"/>
    <lineage>
        <taxon>Eukaryota</taxon>
        <taxon>Fungi</taxon>
        <taxon>Fungi incertae sedis</taxon>
        <taxon>Zoopagomycota</taxon>
        <taxon>Kickxellomycotina</taxon>
        <taxon>Kickxellomycetes</taxon>
        <taxon>Kickxellales</taxon>
        <taxon>Kickxellaceae</taxon>
        <taxon>Coemansia</taxon>
    </lineage>
</organism>
<dbReference type="HAMAP" id="MF_01477">
    <property type="entry name" value="Iojap_RsfS"/>
    <property type="match status" value="1"/>
</dbReference>
<dbReference type="GO" id="GO:0017148">
    <property type="term" value="P:negative regulation of translation"/>
    <property type="evidence" value="ECO:0007669"/>
    <property type="project" value="TreeGrafter"/>
</dbReference>
<feature type="region of interest" description="Disordered" evidence="2">
    <location>
        <begin position="47"/>
        <end position="121"/>
    </location>
</feature>
<dbReference type="Gene3D" id="3.30.460.10">
    <property type="entry name" value="Beta Polymerase, domain 2"/>
    <property type="match status" value="1"/>
</dbReference>
<dbReference type="InterPro" id="IPR004394">
    <property type="entry name" value="Iojap/RsfS/C7orf30"/>
</dbReference>
<sequence length="322" mass="35006">MWTRAACLVARQCRPILPGAAAAAVAQRALYPRQCVRGMWATRHVQAGSGFERERQRQQAQDDTSGDAAEHLRGRAAVEEEGAEEEAGELAPEVERLDPQTVPGLYPELDMGEEGDEEAGDDSWYVDTEFAQREAAEMLPLWQRRAAENLGPQAAGEARSAADLSLFDLCRATLQEDGEVAVLDVGDRCDWTQHMVVAKAKSTRHMRAMGERLLTAIKARSRELGAAAAMRVDGRESDDWMVVDMGRFVVHIMTPEAHSTYDLESLWTAPRPDPSADYGIKFGVDGGGVGSGVDGGVESGARESAEPARPDTPDTPDSNEQK</sequence>